<evidence type="ECO:0000259" key="1">
    <source>
        <dbReference type="SMART" id="SM00382"/>
    </source>
</evidence>
<organism evidence="3 4">
    <name type="scientific">Kribbella albertanoniae</name>
    <dbReference type="NCBI Taxonomy" id="1266829"/>
    <lineage>
        <taxon>Bacteria</taxon>
        <taxon>Bacillati</taxon>
        <taxon>Actinomycetota</taxon>
        <taxon>Actinomycetes</taxon>
        <taxon>Propionibacteriales</taxon>
        <taxon>Kribbellaceae</taxon>
        <taxon>Kribbella</taxon>
    </lineage>
</organism>
<dbReference type="InterPro" id="IPR003593">
    <property type="entry name" value="AAA+_ATPase"/>
</dbReference>
<dbReference type="Proteomes" id="UP000295075">
    <property type="component" value="Unassembled WGS sequence"/>
</dbReference>
<dbReference type="SMART" id="SM01043">
    <property type="entry name" value="BTAD"/>
    <property type="match status" value="1"/>
</dbReference>
<keyword evidence="4" id="KW-1185">Reference proteome</keyword>
<feature type="domain" description="Bacterial transcriptional activator" evidence="2">
    <location>
        <begin position="1"/>
        <end position="109"/>
    </location>
</feature>
<dbReference type="EMBL" id="SMKA01000274">
    <property type="protein sequence ID" value="TDC17465.1"/>
    <property type="molecule type" value="Genomic_DNA"/>
</dbReference>
<feature type="non-terminal residue" evidence="3">
    <location>
        <position position="1"/>
    </location>
</feature>
<dbReference type="InterPro" id="IPR005158">
    <property type="entry name" value="BTAD"/>
</dbReference>
<dbReference type="InterPro" id="IPR011990">
    <property type="entry name" value="TPR-like_helical_dom_sf"/>
</dbReference>
<evidence type="ECO:0000259" key="2">
    <source>
        <dbReference type="SMART" id="SM01043"/>
    </source>
</evidence>
<dbReference type="OrthoDB" id="4492184at2"/>
<name>A0A4R4P5W6_9ACTN</name>
<proteinExistence type="predicted"/>
<dbReference type="Gene3D" id="1.25.40.10">
    <property type="entry name" value="Tetratricopeptide repeat domain"/>
    <property type="match status" value="2"/>
</dbReference>
<dbReference type="AlphaFoldDB" id="A0A4R4P5W6"/>
<dbReference type="PANTHER" id="PTHR47691">
    <property type="entry name" value="REGULATOR-RELATED"/>
    <property type="match status" value="1"/>
</dbReference>
<evidence type="ECO:0000313" key="3">
    <source>
        <dbReference type="EMBL" id="TDC17465.1"/>
    </source>
</evidence>
<dbReference type="Gene3D" id="3.40.50.300">
    <property type="entry name" value="P-loop containing nucleotide triphosphate hydrolases"/>
    <property type="match status" value="1"/>
</dbReference>
<comment type="caution">
    <text evidence="3">The sequence shown here is derived from an EMBL/GenBank/DDBJ whole genome shotgun (WGS) entry which is preliminary data.</text>
</comment>
<dbReference type="Pfam" id="PF25872">
    <property type="entry name" value="HTH_77"/>
    <property type="match status" value="1"/>
</dbReference>
<dbReference type="InterPro" id="IPR058852">
    <property type="entry name" value="HTH_77"/>
</dbReference>
<dbReference type="SUPFAM" id="SSF52540">
    <property type="entry name" value="P-loop containing nucleoside triphosphate hydrolases"/>
    <property type="match status" value="1"/>
</dbReference>
<protein>
    <submittedName>
        <fullName evidence="3">Uncharacterized protein</fullName>
    </submittedName>
</protein>
<dbReference type="PANTHER" id="PTHR47691:SF3">
    <property type="entry name" value="HTH-TYPE TRANSCRIPTIONAL REGULATOR RV0890C-RELATED"/>
    <property type="match status" value="1"/>
</dbReference>
<dbReference type="SMART" id="SM00382">
    <property type="entry name" value="AAA"/>
    <property type="match status" value="1"/>
</dbReference>
<evidence type="ECO:0000313" key="4">
    <source>
        <dbReference type="Proteomes" id="UP000295075"/>
    </source>
</evidence>
<dbReference type="InterPro" id="IPR027417">
    <property type="entry name" value="P-loop_NTPase"/>
</dbReference>
<dbReference type="Pfam" id="PF03704">
    <property type="entry name" value="BTAD"/>
    <property type="match status" value="1"/>
</dbReference>
<dbReference type="SUPFAM" id="SSF48452">
    <property type="entry name" value="TPR-like"/>
    <property type="match status" value="3"/>
</dbReference>
<reference evidence="3 4" key="1">
    <citation type="submission" date="2019-03" db="EMBL/GenBank/DDBJ databases">
        <title>Draft genome sequences of novel Actinobacteria.</title>
        <authorList>
            <person name="Sahin N."/>
            <person name="Ay H."/>
            <person name="Saygin H."/>
        </authorList>
    </citation>
    <scope>NUCLEOTIDE SEQUENCE [LARGE SCALE GENOMIC DNA]</scope>
    <source>
        <strain evidence="3 4">JCM 30547</strain>
    </source>
</reference>
<gene>
    <name evidence="3" type="ORF">E1261_37080</name>
</gene>
<feature type="domain" description="AAA+ ATPase" evidence="1">
    <location>
        <begin position="160"/>
        <end position="283"/>
    </location>
</feature>
<sequence length="834" mass="89377">WDGPALADLRGFPFGAAEGQRLDEFQLELTVCRLRAELESGMPVVDELRRLGREYPVDEAAGCLLALALYRTGRQAEAITVLSSLRENLAAELGVRPRASTVELEVQILRQDPGLLPPSLPVARTASVPTATELPFVPGSASSLVGRDDELEQLLSRVAEPVLLTLVGVAGSGKSRLAVEVVRAIANRPTFFVELAPLRGDGSVAAAVAGVTGADWEDGRPLGAIAEKADGSVLVIDNAEHLVDQVSDVVSGLRGLAPDLTVLVTSQRPLQLSDEELYPVDPLPMEAAVCLFTERAAPGSVRADEAPDVLAICTAVDGLPLGVELAAGLTRTLTVPQLASRITDRLRLQMAGRRDGGARHATLRAALDWGYELLDPQEQAVLRRVGVFAGGFELEAAEYVVPRGVVAAVDVAPVLVNLVDRSLVTVVADGNDGRRFALLETVRDYALTQLEATDEGDTARSRQLGWCLAHTKELTRRGQAMSFDTIGSIFAEWPNLRAALEFAPGTPYVADGLRLMLALKVAFAGRRWFREGRRHFAALIDAPGVEPAERAEALCRSASYAVEMGDHADAAELLGRAADIAAAVGDAELDLTVRFYQGRNEVHRGRVTNAIAIFRAGEEEARNLGLESRAASFYSALGAALGMAGDAQGALDLLTKDLEYLRREGQEAWFAIALHDIAAALADLGRTDEALQTLDESDSYAHRLEDRDSLPRNQILRAAVARRLDELDEAEALLRDALTYPEVTSDVYLDLAEVLIAKGETTEAKTHLDKAYASTYEGGVMWLAARAVSAAMALALGEPGEARKLAEETAILYADVGFGQVPYVALLSKVRTSD</sequence>
<accession>A0A4R4P5W6</accession>